<evidence type="ECO:0000256" key="5">
    <source>
        <dbReference type="ARBA" id="ARBA00022553"/>
    </source>
</evidence>
<dbReference type="InterPro" id="IPR020807">
    <property type="entry name" value="PKS_DH"/>
</dbReference>
<evidence type="ECO:0000256" key="4">
    <source>
        <dbReference type="ARBA" id="ARBA00022450"/>
    </source>
</evidence>
<feature type="active site" description="Proton acceptor; for dehydratase activity" evidence="8">
    <location>
        <position position="717"/>
    </location>
</feature>
<dbReference type="Pfam" id="PF21089">
    <property type="entry name" value="PKS_DH_N"/>
    <property type="match status" value="1"/>
</dbReference>
<dbReference type="CDD" id="cd00833">
    <property type="entry name" value="PKS"/>
    <property type="match status" value="1"/>
</dbReference>
<dbReference type="GO" id="GO:0004312">
    <property type="term" value="F:fatty acid synthase activity"/>
    <property type="evidence" value="ECO:0007669"/>
    <property type="project" value="TreeGrafter"/>
</dbReference>
<dbReference type="AlphaFoldDB" id="J7ZPT5"/>
<dbReference type="Pfam" id="PF22621">
    <property type="entry name" value="CurL-like_PKS_C"/>
    <property type="match status" value="1"/>
</dbReference>
<dbReference type="InterPro" id="IPR016039">
    <property type="entry name" value="Thiolase-like"/>
</dbReference>
<dbReference type="Gene3D" id="3.10.129.110">
    <property type="entry name" value="Polyketide synthase dehydratase"/>
    <property type="match status" value="1"/>
</dbReference>
<gene>
    <name evidence="12" type="ORF">IEE_05057</name>
</gene>
<dbReference type="GO" id="GO:0071770">
    <property type="term" value="P:DIM/DIP cell wall layer assembly"/>
    <property type="evidence" value="ECO:0007669"/>
    <property type="project" value="TreeGrafter"/>
</dbReference>
<evidence type="ECO:0000256" key="8">
    <source>
        <dbReference type="PROSITE-ProRule" id="PRU01363"/>
    </source>
</evidence>
<dbReference type="Pfam" id="PF00109">
    <property type="entry name" value="ketoacyl-synt"/>
    <property type="match status" value="1"/>
</dbReference>
<dbReference type="InterPro" id="IPR014031">
    <property type="entry name" value="Ketoacyl_synth_C"/>
</dbReference>
<evidence type="ECO:0000259" key="11">
    <source>
        <dbReference type="PROSITE" id="PS52019"/>
    </source>
</evidence>
<sequence>GINSILAVEFVEEMNQRLGIDLGIEVMFDYRGPRELAEFICKQYGEETQPKEVSFSYKEENHQTSSIEGKSSDIAIIGISGKFAGSENIEEFWNHIQSGKSCVEEINRKGWNESKYYDSDPSQKNKSISKWGGFLEDIYKFDALFFNISPLEAERMDPQQRLFLQEAYKAFEDGGYSNEQLSGKKVGVFVGGRSSDYKEKALLEEEVNSQTFLGNDMAILASRISYFMNFKGPSIAVDTACSSSLVSIHLACESIRKGESEIALAGGVFVLSSPEFYLMTSKTNMLSPEGKCKTFDDAANGIVIGEGIGVVVLKQLDEAIKDKDHIYGIIKGSAINQDGKTKGITAPSTLSQKALIYEAYKNSSIDPETIGYIEAHGTGTKLGDPIEFKALTQAFRMFTDKTQFCAIGSHKPNFGHTIMSAGIAGVFKVLMAMKYKKIPPTINIKEINKHIEYNESPFFINTQLREWKRVSNIPLRAGVSSFGFSGMNCHVIIEEPPIIQRKKEGGQDKPYYIFPFSAKKIPDLNQKIIDMAKWLEREGENHSIEDISYTLWTGRSHYSVRCAFIAKDINELKEIILKFINNEISENYLRGEGNVSLKIDSVLKENGDRLIRELQDSGYFNEEEYKEKLLVLSNLYVKQYNLNWRNFFHSHMHRRIPLPTYPFNGDRYWLPEIEGKQTSDGSQVSSINPLLHQNTSNLSEQRFSSTFTGREFFLADHVVNGHKTLPGVAYLEMARAAIKQATEAMKDNNIRIRLKNVVWAQPIVVDDQPVQVHIGIYPKDNGEIVYKVYSDSEEELVVHSQGSAILHFATEVPTLNLTDIRNQCNQTTLSSSQCYEVFQSMGFNYGLGHQGIDKVYVGAREIMAKISLPSVVSNKDDLFDLHPSLMDSALQVSLILMMYSEDAMFTVGNKTHKPFLPFALQEIEIFGKCTSVMWSVVRYSTCSKAEDRVQKLDIDLCDEQGNVCVRMKGFSSRVLEVEDSSVEPSATHGTLILRPDWKEQAIDRESSAPNYVQHMVMLCELNEGLQERIEMHMNDARCLT</sequence>
<comment type="caution">
    <text evidence="12">The sequence shown here is derived from an EMBL/GenBank/DDBJ whole genome shotgun (WGS) entry which is preliminary data.</text>
</comment>
<dbReference type="SMART" id="SM00825">
    <property type="entry name" value="PKS_KS"/>
    <property type="match status" value="1"/>
</dbReference>
<dbReference type="Gene3D" id="3.40.47.10">
    <property type="match status" value="1"/>
</dbReference>
<dbReference type="SMART" id="SM00826">
    <property type="entry name" value="PKS_DH"/>
    <property type="match status" value="1"/>
</dbReference>
<evidence type="ECO:0000313" key="12">
    <source>
        <dbReference type="EMBL" id="EJQ38331.1"/>
    </source>
</evidence>
<feature type="domain" description="Carrier" evidence="9">
    <location>
        <begin position="1"/>
        <end position="44"/>
    </location>
</feature>
<dbReference type="Proteomes" id="UP000006600">
    <property type="component" value="Unassembled WGS sequence"/>
</dbReference>
<dbReference type="PROSITE" id="PS50075">
    <property type="entry name" value="CARRIER"/>
    <property type="match status" value="1"/>
</dbReference>
<dbReference type="GO" id="GO:0006633">
    <property type="term" value="P:fatty acid biosynthetic process"/>
    <property type="evidence" value="ECO:0007669"/>
    <property type="project" value="InterPro"/>
</dbReference>
<dbReference type="InterPro" id="IPR049900">
    <property type="entry name" value="PKS_mFAS_DH"/>
</dbReference>
<feature type="region of interest" description="N-terminal hotdog fold" evidence="8">
    <location>
        <begin position="688"/>
        <end position="811"/>
    </location>
</feature>
<dbReference type="InterPro" id="IPR020841">
    <property type="entry name" value="PKS_Beta-ketoAc_synthase_dom"/>
</dbReference>
<dbReference type="InterPro" id="IPR014030">
    <property type="entry name" value="Ketoacyl_synth_N"/>
</dbReference>
<feature type="active site" description="Proton donor; for dehydratase activity" evidence="8">
    <location>
        <position position="887"/>
    </location>
</feature>
<keyword evidence="6" id="KW-0808">Transferase</keyword>
<dbReference type="InterPro" id="IPR049551">
    <property type="entry name" value="PKS_DH_C"/>
</dbReference>
<dbReference type="InterPro" id="IPR042104">
    <property type="entry name" value="PKS_dehydratase_sf"/>
</dbReference>
<dbReference type="Pfam" id="PF02801">
    <property type="entry name" value="Ketoacyl-synt_C"/>
    <property type="match status" value="1"/>
</dbReference>
<name>J7ZPT5_BACCE</name>
<dbReference type="PROSITE" id="PS00606">
    <property type="entry name" value="KS3_1"/>
    <property type="match status" value="1"/>
</dbReference>
<accession>J7ZPT5</accession>
<dbReference type="GO" id="GO:0005737">
    <property type="term" value="C:cytoplasm"/>
    <property type="evidence" value="ECO:0007669"/>
    <property type="project" value="TreeGrafter"/>
</dbReference>
<dbReference type="Gene3D" id="1.10.1240.100">
    <property type="match status" value="1"/>
</dbReference>
<dbReference type="SUPFAM" id="SSF53901">
    <property type="entry name" value="Thiolase-like"/>
    <property type="match status" value="1"/>
</dbReference>
<comment type="function">
    <text evidence="2">Involved in some intermediate steps for the synthesis of the antibiotic polyketide bacillaene which is involved in secondary metabolism.</text>
</comment>
<evidence type="ECO:0000256" key="2">
    <source>
        <dbReference type="ARBA" id="ARBA00003299"/>
    </source>
</evidence>
<feature type="domain" description="Ketosynthase family 3 (KS3)" evidence="10">
    <location>
        <begin position="71"/>
        <end position="495"/>
    </location>
</feature>
<dbReference type="PANTHER" id="PTHR43775:SF37">
    <property type="entry name" value="SI:DKEY-61P9.11"/>
    <property type="match status" value="1"/>
</dbReference>
<dbReference type="HOGENOM" id="CLU_000022_35_4_9"/>
<dbReference type="Pfam" id="PF00550">
    <property type="entry name" value="PP-binding"/>
    <property type="match status" value="1"/>
</dbReference>
<dbReference type="InterPro" id="IPR018201">
    <property type="entry name" value="Ketoacyl_synth_AS"/>
</dbReference>
<dbReference type="GO" id="GO:0005886">
    <property type="term" value="C:plasma membrane"/>
    <property type="evidence" value="ECO:0007669"/>
    <property type="project" value="TreeGrafter"/>
</dbReference>
<evidence type="ECO:0000259" key="10">
    <source>
        <dbReference type="PROSITE" id="PS52004"/>
    </source>
</evidence>
<dbReference type="GO" id="GO:0004315">
    <property type="term" value="F:3-oxoacyl-[acyl-carrier-protein] synthase activity"/>
    <property type="evidence" value="ECO:0007669"/>
    <property type="project" value="InterPro"/>
</dbReference>
<dbReference type="PROSITE" id="PS52004">
    <property type="entry name" value="KS3_2"/>
    <property type="match status" value="1"/>
</dbReference>
<evidence type="ECO:0000259" key="9">
    <source>
        <dbReference type="PROSITE" id="PS50075"/>
    </source>
</evidence>
<dbReference type="Pfam" id="PF14765">
    <property type="entry name" value="PS-DH"/>
    <property type="match status" value="1"/>
</dbReference>
<dbReference type="FunFam" id="3.40.47.10:FF:000019">
    <property type="entry name" value="Polyketide synthase type I"/>
    <property type="match status" value="1"/>
</dbReference>
<feature type="non-terminal residue" evidence="12">
    <location>
        <position position="1"/>
    </location>
</feature>
<protein>
    <submittedName>
        <fullName evidence="12">Uncharacterized protein</fullName>
    </submittedName>
</protein>
<evidence type="ECO:0000256" key="1">
    <source>
        <dbReference type="ARBA" id="ARBA00001957"/>
    </source>
</evidence>
<reference evidence="12 13" key="1">
    <citation type="submission" date="2012-04" db="EMBL/GenBank/DDBJ databases">
        <title>The Genome Sequence of Bacillus cereus BAG5X1-1.</title>
        <authorList>
            <consortium name="The Broad Institute Genome Sequencing Platform"/>
            <consortium name="The Broad Institute Genome Sequencing Center for Infectious Disease"/>
            <person name="Feldgarden M."/>
            <person name="Van der Auwera G.A."/>
            <person name="Mahillon J."/>
            <person name="Duprez V."/>
            <person name="Timmery S."/>
            <person name="Mattelet C."/>
            <person name="Dierick K."/>
            <person name="Sun M."/>
            <person name="Yu Z."/>
            <person name="Zhu L."/>
            <person name="Hu X."/>
            <person name="Shank E.B."/>
            <person name="Swiecicka I."/>
            <person name="Hansen B.M."/>
            <person name="Andrup L."/>
            <person name="Young S.K."/>
            <person name="Zeng Q."/>
            <person name="Gargeya S."/>
            <person name="Fitzgerald M."/>
            <person name="Haas B."/>
            <person name="Abouelleil A."/>
            <person name="Alvarado L."/>
            <person name="Arachchi H.M."/>
            <person name="Berlin A."/>
            <person name="Chapman S.B."/>
            <person name="Goldberg J."/>
            <person name="Griggs A."/>
            <person name="Gujja S."/>
            <person name="Hansen M."/>
            <person name="Howarth C."/>
            <person name="Imamovic A."/>
            <person name="Larimer J."/>
            <person name="McCowen C."/>
            <person name="Montmayeur A."/>
            <person name="Murphy C."/>
            <person name="Neiman D."/>
            <person name="Pearson M."/>
            <person name="Priest M."/>
            <person name="Roberts A."/>
            <person name="Saif S."/>
            <person name="Shea T."/>
            <person name="Sisk P."/>
            <person name="Sykes S."/>
            <person name="Wortman J."/>
            <person name="Nusbaum C."/>
            <person name="Birren B."/>
        </authorList>
    </citation>
    <scope>NUCLEOTIDE SEQUENCE [LARGE SCALE GENOMIC DNA]</scope>
    <source>
        <strain evidence="12 13">BAG5X1-1</strain>
    </source>
</reference>
<evidence type="ECO:0000256" key="7">
    <source>
        <dbReference type="ARBA" id="ARBA00022857"/>
    </source>
</evidence>
<dbReference type="SUPFAM" id="SSF47336">
    <property type="entry name" value="ACP-like"/>
    <property type="match status" value="1"/>
</dbReference>
<feature type="non-terminal residue" evidence="12">
    <location>
        <position position="1040"/>
    </location>
</feature>
<dbReference type="PANTHER" id="PTHR43775">
    <property type="entry name" value="FATTY ACID SYNTHASE"/>
    <property type="match status" value="1"/>
</dbReference>
<dbReference type="InterPro" id="IPR036736">
    <property type="entry name" value="ACP-like_sf"/>
</dbReference>
<dbReference type="Gene3D" id="1.10.1200.10">
    <property type="entry name" value="ACP-like"/>
    <property type="match status" value="1"/>
</dbReference>
<comment type="pathway">
    <text evidence="3">Antibiotic biosynthesis; bacillaene biosynthesis.</text>
</comment>
<dbReference type="EMBL" id="AHDJ01000059">
    <property type="protein sequence ID" value="EJQ38331.1"/>
    <property type="molecule type" value="Genomic_DNA"/>
</dbReference>
<dbReference type="PROSITE" id="PS52019">
    <property type="entry name" value="PKS_MFAS_DH"/>
    <property type="match status" value="1"/>
</dbReference>
<evidence type="ECO:0000256" key="6">
    <source>
        <dbReference type="ARBA" id="ARBA00022679"/>
    </source>
</evidence>
<dbReference type="InterPro" id="IPR009081">
    <property type="entry name" value="PP-bd_ACP"/>
</dbReference>
<organism evidence="12 13">
    <name type="scientific">Bacillus cereus BAG5X1-1</name>
    <dbReference type="NCBI Taxonomy" id="1053189"/>
    <lineage>
        <taxon>Bacteria</taxon>
        <taxon>Bacillati</taxon>
        <taxon>Bacillota</taxon>
        <taxon>Bacilli</taxon>
        <taxon>Bacillales</taxon>
        <taxon>Bacillaceae</taxon>
        <taxon>Bacillus</taxon>
        <taxon>Bacillus cereus group</taxon>
    </lineage>
</organism>
<keyword evidence="4" id="KW-0596">Phosphopantetheine</keyword>
<feature type="region of interest" description="C-terminal hotdog fold" evidence="8">
    <location>
        <begin position="825"/>
        <end position="981"/>
    </location>
</feature>
<proteinExistence type="predicted"/>
<dbReference type="InterPro" id="IPR049552">
    <property type="entry name" value="PKS_DH_N"/>
</dbReference>
<feature type="domain" description="PKS/mFAS DH" evidence="11">
    <location>
        <begin position="688"/>
        <end position="981"/>
    </location>
</feature>
<comment type="cofactor">
    <cofactor evidence="1">
        <name>pantetheine 4'-phosphate</name>
        <dbReference type="ChEBI" id="CHEBI:47942"/>
    </cofactor>
</comment>
<keyword evidence="5" id="KW-0597">Phosphoprotein</keyword>
<evidence type="ECO:0000256" key="3">
    <source>
        <dbReference type="ARBA" id="ARBA00004789"/>
    </source>
</evidence>
<evidence type="ECO:0000313" key="13">
    <source>
        <dbReference type="Proteomes" id="UP000006600"/>
    </source>
</evidence>
<keyword evidence="7" id="KW-0521">NADP</keyword>
<dbReference type="InterPro" id="IPR050091">
    <property type="entry name" value="PKS_NRPS_Biosynth_Enz"/>
</dbReference>